<evidence type="ECO:0000313" key="3">
    <source>
        <dbReference type="Proteomes" id="UP000438914"/>
    </source>
</evidence>
<gene>
    <name evidence="2" type="ORF">FYJ73_03385</name>
</gene>
<proteinExistence type="predicted"/>
<dbReference type="CDD" id="cd04186">
    <property type="entry name" value="GT_2_like_c"/>
    <property type="match status" value="1"/>
</dbReference>
<dbReference type="EMBL" id="VUNG01000005">
    <property type="protein sequence ID" value="MST83727.1"/>
    <property type="molecule type" value="Genomic_DNA"/>
</dbReference>
<dbReference type="InterPro" id="IPR001173">
    <property type="entry name" value="Glyco_trans_2-like"/>
</dbReference>
<reference evidence="2 3" key="1">
    <citation type="submission" date="2019-08" db="EMBL/GenBank/DDBJ databases">
        <title>In-depth cultivation of the pig gut microbiome towards novel bacterial diversity and tailored functional studies.</title>
        <authorList>
            <person name="Wylensek D."/>
            <person name="Hitch T.C.A."/>
            <person name="Clavel T."/>
        </authorList>
    </citation>
    <scope>NUCLEOTIDE SEQUENCE [LARGE SCALE GENOMIC DNA]</scope>
    <source>
        <strain evidence="2 3">LKV-178-WT-2A</strain>
    </source>
</reference>
<dbReference type="Gene3D" id="3.90.550.10">
    <property type="entry name" value="Spore Coat Polysaccharide Biosynthesis Protein SpsA, Chain A"/>
    <property type="match status" value="1"/>
</dbReference>
<organism evidence="2 3">
    <name type="scientific">Hallella mizrahii</name>
    <dbReference type="NCBI Taxonomy" id="2606637"/>
    <lineage>
        <taxon>Bacteria</taxon>
        <taxon>Pseudomonadati</taxon>
        <taxon>Bacteroidota</taxon>
        <taxon>Bacteroidia</taxon>
        <taxon>Bacteroidales</taxon>
        <taxon>Prevotellaceae</taxon>
        <taxon>Hallella</taxon>
    </lineage>
</organism>
<dbReference type="PANTHER" id="PTHR43179:SF7">
    <property type="entry name" value="RHAMNOSYLTRANSFERASE WBBL"/>
    <property type="match status" value="1"/>
</dbReference>
<dbReference type="Proteomes" id="UP000438914">
    <property type="component" value="Unassembled WGS sequence"/>
</dbReference>
<dbReference type="Pfam" id="PF00535">
    <property type="entry name" value="Glycos_transf_2"/>
    <property type="match status" value="1"/>
</dbReference>
<keyword evidence="3" id="KW-1185">Reference proteome</keyword>
<dbReference type="PANTHER" id="PTHR43179">
    <property type="entry name" value="RHAMNOSYLTRANSFERASE WBBL"/>
    <property type="match status" value="1"/>
</dbReference>
<dbReference type="RefSeq" id="WP_154533312.1">
    <property type="nucleotide sequence ID" value="NZ_VUNG01000005.1"/>
</dbReference>
<dbReference type="GO" id="GO:0016740">
    <property type="term" value="F:transferase activity"/>
    <property type="evidence" value="ECO:0007669"/>
    <property type="project" value="UniProtKB-KW"/>
</dbReference>
<dbReference type="AlphaFoldDB" id="A0A7K0KCR6"/>
<dbReference type="SUPFAM" id="SSF53448">
    <property type="entry name" value="Nucleotide-diphospho-sugar transferases"/>
    <property type="match status" value="1"/>
</dbReference>
<evidence type="ECO:0000313" key="2">
    <source>
        <dbReference type="EMBL" id="MST83727.1"/>
    </source>
</evidence>
<keyword evidence="2" id="KW-0808">Transferase</keyword>
<evidence type="ECO:0000259" key="1">
    <source>
        <dbReference type="Pfam" id="PF00535"/>
    </source>
</evidence>
<dbReference type="InterPro" id="IPR029044">
    <property type="entry name" value="Nucleotide-diphossugar_trans"/>
</dbReference>
<feature type="domain" description="Glycosyltransferase 2-like" evidence="1">
    <location>
        <begin position="4"/>
        <end position="189"/>
    </location>
</feature>
<protein>
    <submittedName>
        <fullName evidence="2">Glycosyltransferase family 2 protein</fullName>
    </submittedName>
</protein>
<accession>A0A7K0KCR6</accession>
<name>A0A7K0KCR6_9BACT</name>
<comment type="caution">
    <text evidence="2">The sequence shown here is derived from an EMBL/GenBank/DDBJ whole genome shotgun (WGS) entry which is preliminary data.</text>
</comment>
<sequence>MKLSVVIVNYNVKYYVEQCLKSLQRSLATVDAEVFVMDNHSRDGSVDYLASRFPWVKIVRLNHNLGFAKANNKAITMSHGEYVLLLNPDTVLSETLIPRVLSFMDTHPRAGASGVWMMDASGENAKESRRGIPTPMTSFYKLSGLCSCFPHHPRIGKYYMCAHPWDQAEQIEIVSGAFCMLRRRALEDVGLLDEDFFMYGEDIDLSYRILKAGWENWYLPYKMLHYKGESTEKSSFRYVHVFYEAMLIFYRKHFRHFNILVNIPVQTAICVKAFQALVSMQLHKMRKSLGFVTPSVRRDPLFVAFVSASSQSVCEDIITFNGLNAEVHVVSQWNEVQKIVSDILMSHLSPLYIVFDTQQCSYQKVFDLVNSQPSQCLVGWLDADAQLIITSKDVFTSDSAHT</sequence>